<dbReference type="RefSeq" id="WP_380745558.1">
    <property type="nucleotide sequence ID" value="NZ_JBHTLI010000001.1"/>
</dbReference>
<keyword evidence="2" id="KW-1185">Reference proteome</keyword>
<sequence length="602" mass="64953">MKVITLPESPDSGIKTVESRKYFNWIKIFAVLFIFVLSLTNAYAQTVPLETDVVADFGIDADVQRDTLYFTGMSITAPPAPGTDDWFHKVPNPDAPGAGVIDTHSAAALDSISQISAGQNESIELRMAADLYSFPEGDGRLWIDAVYFRDQQTSGGNKDMSTFDQKINKNFNNPNDWTLKTGSVPQKNDLIDVMGHLRRSIPSDEFVDSDDEFAIAAASTRSENGDSYLDFEYYRKDITWEEGAGNFVSLGADCGHSTYKFDLPGSSADGTDDDGSVNKHGDIIMSVNYTGGGDNIDIRLFVWIDKRDFPNNAAFLNFNSLGGRPFEFGDGNGRFPFFYCDGNSSNNFGYARIVLSSLETGKSLFAQANPTAVPAPWWGTIDSGGDLSDVYTENTFAEIAINATKFGFDTRSGEGTCENPLGSLLVKTRSSASFDSSLKDFAGPIDLGNTPPVTVNVDDVVFCEDDSENLVATVSPSGDYKFEWYYYPPTPQNDSIMVQGGNSVGGSNLNLKTYTPTLAGEYKFYATVIIGGNVNELGCYGVDGATVTIYDNPDVTAQNLDECEIGSTGAATFNLGDAITDADGGTISFYSSQANADAGTPA</sequence>
<feature type="non-terminal residue" evidence="1">
    <location>
        <position position="602"/>
    </location>
</feature>
<dbReference type="Proteomes" id="UP001597131">
    <property type="component" value="Unassembled WGS sequence"/>
</dbReference>
<comment type="caution">
    <text evidence="1">The sequence shown here is derived from an EMBL/GenBank/DDBJ whole genome shotgun (WGS) entry which is preliminary data.</text>
</comment>
<evidence type="ECO:0000313" key="1">
    <source>
        <dbReference type="EMBL" id="MFD1096221.1"/>
    </source>
</evidence>
<gene>
    <name evidence="1" type="ORF">ACFQ3Q_10715</name>
</gene>
<organism evidence="1 2">
    <name type="scientific">Salegentibacter chungangensis</name>
    <dbReference type="NCBI Taxonomy" id="1335724"/>
    <lineage>
        <taxon>Bacteria</taxon>
        <taxon>Pseudomonadati</taxon>
        <taxon>Bacteroidota</taxon>
        <taxon>Flavobacteriia</taxon>
        <taxon>Flavobacteriales</taxon>
        <taxon>Flavobacteriaceae</taxon>
        <taxon>Salegentibacter</taxon>
    </lineage>
</organism>
<evidence type="ECO:0008006" key="3">
    <source>
        <dbReference type="Google" id="ProtNLM"/>
    </source>
</evidence>
<protein>
    <recommendedName>
        <fullName evidence="3">Ig-like domain-containing protein</fullName>
    </recommendedName>
</protein>
<name>A0ABW3NU62_9FLAO</name>
<reference evidence="2" key="1">
    <citation type="journal article" date="2019" name="Int. J. Syst. Evol. Microbiol.">
        <title>The Global Catalogue of Microorganisms (GCM) 10K type strain sequencing project: providing services to taxonomists for standard genome sequencing and annotation.</title>
        <authorList>
            <consortium name="The Broad Institute Genomics Platform"/>
            <consortium name="The Broad Institute Genome Sequencing Center for Infectious Disease"/>
            <person name="Wu L."/>
            <person name="Ma J."/>
        </authorList>
    </citation>
    <scope>NUCLEOTIDE SEQUENCE [LARGE SCALE GENOMIC DNA]</scope>
    <source>
        <strain evidence="2">CCUG 64793</strain>
    </source>
</reference>
<proteinExistence type="predicted"/>
<evidence type="ECO:0000313" key="2">
    <source>
        <dbReference type="Proteomes" id="UP001597131"/>
    </source>
</evidence>
<dbReference type="EMBL" id="JBHTLI010000001">
    <property type="protein sequence ID" value="MFD1096221.1"/>
    <property type="molecule type" value="Genomic_DNA"/>
</dbReference>
<accession>A0ABW3NU62</accession>